<dbReference type="Gene3D" id="3.90.850.10">
    <property type="entry name" value="Fumarylacetoacetase-like, C-terminal domain"/>
    <property type="match status" value="1"/>
</dbReference>
<sequence>MQWARVRTTDGRELVGVIEGDSLHPRVALGSDEGAGPAVALADTERLPPCVPGKFIGLWNNFHAAAQRNGWEIPEHPLYFLKPATSLAGPGAVVEMPAAARRVIFEGELGVVIGKRCRNATPEEAAEAILGYTCVNDFTALDLLDADSSFRHWTRAKGFDNFGVIGPVIETDLDWRAVTVQVMVGGRERQSYPADDMIMEPARIVSLLSGDMTLEPGDVIACGTSVGARPVKAGDVVEVVIEGIGTLPVTMAAPAGA</sequence>
<gene>
    <name evidence="3" type="ORF">CCR87_03000</name>
</gene>
<evidence type="ECO:0000256" key="1">
    <source>
        <dbReference type="ARBA" id="ARBA00022723"/>
    </source>
</evidence>
<keyword evidence="4" id="KW-1185">Reference proteome</keyword>
<dbReference type="PANTHER" id="PTHR11820:SF7">
    <property type="entry name" value="ACYLPYRUVASE FAHD1, MITOCHONDRIAL"/>
    <property type="match status" value="1"/>
</dbReference>
<keyword evidence="1" id="KW-0479">Metal-binding</keyword>
<dbReference type="Pfam" id="PF01557">
    <property type="entry name" value="FAA_hydrolase"/>
    <property type="match status" value="1"/>
</dbReference>
<name>A0A934TH86_9RHOB</name>
<dbReference type="GO" id="GO:0016853">
    <property type="term" value="F:isomerase activity"/>
    <property type="evidence" value="ECO:0007669"/>
    <property type="project" value="UniProtKB-KW"/>
</dbReference>
<dbReference type="GO" id="GO:0046872">
    <property type="term" value="F:metal ion binding"/>
    <property type="evidence" value="ECO:0007669"/>
    <property type="project" value="UniProtKB-KW"/>
</dbReference>
<dbReference type="GO" id="GO:0018773">
    <property type="term" value="F:acetylpyruvate hydrolase activity"/>
    <property type="evidence" value="ECO:0007669"/>
    <property type="project" value="TreeGrafter"/>
</dbReference>
<comment type="caution">
    <text evidence="3">The sequence shown here is derived from an EMBL/GenBank/DDBJ whole genome shotgun (WGS) entry which is preliminary data.</text>
</comment>
<dbReference type="RefSeq" id="WP_201156033.1">
    <property type="nucleotide sequence ID" value="NZ_NHSD01000119.1"/>
</dbReference>
<proteinExistence type="predicted"/>
<protein>
    <submittedName>
        <fullName evidence="3">2-hydroxyhepta-2,4-diene-1,7-dioate isomerase</fullName>
    </submittedName>
</protein>
<dbReference type="InterPro" id="IPR011234">
    <property type="entry name" value="Fumarylacetoacetase-like_C"/>
</dbReference>
<dbReference type="Proteomes" id="UP000706333">
    <property type="component" value="Unassembled WGS sequence"/>
</dbReference>
<feature type="domain" description="Fumarylacetoacetase-like C-terminal" evidence="2">
    <location>
        <begin position="56"/>
        <end position="249"/>
    </location>
</feature>
<dbReference type="SUPFAM" id="SSF56529">
    <property type="entry name" value="FAH"/>
    <property type="match status" value="1"/>
</dbReference>
<reference evidence="3" key="2">
    <citation type="journal article" date="2020" name="Microorganisms">
        <title>Osmotic Adaptation and Compatible Solute Biosynthesis of Phototrophic Bacteria as Revealed from Genome Analyses.</title>
        <authorList>
            <person name="Imhoff J.F."/>
            <person name="Rahn T."/>
            <person name="Kunzel S."/>
            <person name="Keller A."/>
            <person name="Neulinger S.C."/>
        </authorList>
    </citation>
    <scope>NUCLEOTIDE SEQUENCE</scope>
    <source>
        <strain evidence="3">LMG 28126</strain>
    </source>
</reference>
<evidence type="ECO:0000259" key="2">
    <source>
        <dbReference type="Pfam" id="PF01557"/>
    </source>
</evidence>
<keyword evidence="3" id="KW-0413">Isomerase</keyword>
<dbReference type="AlphaFoldDB" id="A0A934TH86"/>
<evidence type="ECO:0000313" key="4">
    <source>
        <dbReference type="Proteomes" id="UP000706333"/>
    </source>
</evidence>
<accession>A0A934TH86</accession>
<dbReference type="InterPro" id="IPR036663">
    <property type="entry name" value="Fumarylacetoacetase_C_sf"/>
</dbReference>
<organism evidence="3 4">
    <name type="scientific">Rhodobaculum claviforme</name>
    <dbReference type="NCBI Taxonomy" id="1549854"/>
    <lineage>
        <taxon>Bacteria</taxon>
        <taxon>Pseudomonadati</taxon>
        <taxon>Pseudomonadota</taxon>
        <taxon>Alphaproteobacteria</taxon>
        <taxon>Rhodobacterales</taxon>
        <taxon>Paracoccaceae</taxon>
        <taxon>Rhodobaculum</taxon>
    </lineage>
</organism>
<dbReference type="PANTHER" id="PTHR11820">
    <property type="entry name" value="ACYLPYRUVASE"/>
    <property type="match status" value="1"/>
</dbReference>
<reference evidence="3" key="1">
    <citation type="submission" date="2017-05" db="EMBL/GenBank/DDBJ databases">
        <authorList>
            <person name="Imhoff J.F."/>
            <person name="Rahn T."/>
            <person name="Kuenzel S."/>
            <person name="Neulinger S.C."/>
        </authorList>
    </citation>
    <scope>NUCLEOTIDE SEQUENCE</scope>
    <source>
        <strain evidence="3">LMG 28126</strain>
    </source>
</reference>
<dbReference type="EMBL" id="NHSD01000119">
    <property type="protein sequence ID" value="MBK5926330.1"/>
    <property type="molecule type" value="Genomic_DNA"/>
</dbReference>
<evidence type="ECO:0000313" key="3">
    <source>
        <dbReference type="EMBL" id="MBK5926330.1"/>
    </source>
</evidence>